<feature type="region of interest" description="Disordered" evidence="2">
    <location>
        <begin position="328"/>
        <end position="350"/>
    </location>
</feature>
<proteinExistence type="predicted"/>
<sequence length="409" mass="46802">MARIFSWSDKVCPPETYFAEAKTTGERTLRTKHLMYKAFSSTGWTIWTRLSVARGRFNVRLEDPKAFNTPYFELRLLNRKGWQRKISKAQKEADLRSGKYKVCPQPDLPACDAHHWLPLWRKYLQDVVYRRPLTPDDYIFPAIGANGVVQWITEFTTGAGVAQANGNFTTHCFRRGGAQYRFMFAPVGRRWTLRQVRWWGGWADGEHRDTLIKYLLDELGTYEDDYSGMLLPNRPDFDQTFLGEGSSITAATTGQLTLMHQSLSTEMREISGTLGNLVDVFSKANIRNEPAVITASRFQRPFGRNIPPNVLRDAANYPDFCPCKHTQDLLPPGHPPSHTGGSRRRPLRLPQNNTISVVPDIPVTLTDGTRSHTRDSWRYAVEHWLHGDVAHGLETPLKDWPKKLAYRAE</sequence>
<protein>
    <submittedName>
        <fullName evidence="3">Uncharacterized protein</fullName>
    </submittedName>
</protein>
<keyword evidence="4" id="KW-1185">Reference proteome</keyword>
<dbReference type="Proteomes" id="UP001218188">
    <property type="component" value="Unassembled WGS sequence"/>
</dbReference>
<comment type="caution">
    <text evidence="3">The sequence shown here is derived from an EMBL/GenBank/DDBJ whole genome shotgun (WGS) entry which is preliminary data.</text>
</comment>
<evidence type="ECO:0000256" key="1">
    <source>
        <dbReference type="ARBA" id="ARBA00023172"/>
    </source>
</evidence>
<keyword evidence="1" id="KW-0233">DNA recombination</keyword>
<accession>A0AAD6WN71</accession>
<dbReference type="GO" id="GO:0015074">
    <property type="term" value="P:DNA integration"/>
    <property type="evidence" value="ECO:0007669"/>
    <property type="project" value="InterPro"/>
</dbReference>
<dbReference type="InterPro" id="IPR011010">
    <property type="entry name" value="DNA_brk_join_enz"/>
</dbReference>
<dbReference type="AlphaFoldDB" id="A0AAD6WN71"/>
<dbReference type="InterPro" id="IPR013762">
    <property type="entry name" value="Integrase-like_cat_sf"/>
</dbReference>
<gene>
    <name evidence="3" type="ORF">C8F04DRAFT_1200564</name>
</gene>
<organism evidence="3 4">
    <name type="scientific">Mycena alexandri</name>
    <dbReference type="NCBI Taxonomy" id="1745969"/>
    <lineage>
        <taxon>Eukaryota</taxon>
        <taxon>Fungi</taxon>
        <taxon>Dikarya</taxon>
        <taxon>Basidiomycota</taxon>
        <taxon>Agaricomycotina</taxon>
        <taxon>Agaricomycetes</taxon>
        <taxon>Agaricomycetidae</taxon>
        <taxon>Agaricales</taxon>
        <taxon>Marasmiineae</taxon>
        <taxon>Mycenaceae</taxon>
        <taxon>Mycena</taxon>
    </lineage>
</organism>
<dbReference type="GO" id="GO:0006310">
    <property type="term" value="P:DNA recombination"/>
    <property type="evidence" value="ECO:0007669"/>
    <property type="project" value="UniProtKB-KW"/>
</dbReference>
<dbReference type="GO" id="GO:0003677">
    <property type="term" value="F:DNA binding"/>
    <property type="evidence" value="ECO:0007669"/>
    <property type="project" value="InterPro"/>
</dbReference>
<dbReference type="SUPFAM" id="SSF56349">
    <property type="entry name" value="DNA breaking-rejoining enzymes"/>
    <property type="match status" value="1"/>
</dbReference>
<evidence type="ECO:0000313" key="3">
    <source>
        <dbReference type="EMBL" id="KAJ7017451.1"/>
    </source>
</evidence>
<evidence type="ECO:0000313" key="4">
    <source>
        <dbReference type="Proteomes" id="UP001218188"/>
    </source>
</evidence>
<evidence type="ECO:0000256" key="2">
    <source>
        <dbReference type="SAM" id="MobiDB-lite"/>
    </source>
</evidence>
<dbReference type="EMBL" id="JARJCM010000408">
    <property type="protein sequence ID" value="KAJ7017451.1"/>
    <property type="molecule type" value="Genomic_DNA"/>
</dbReference>
<name>A0AAD6WN71_9AGAR</name>
<dbReference type="Gene3D" id="1.10.443.10">
    <property type="entry name" value="Intergrase catalytic core"/>
    <property type="match status" value="1"/>
</dbReference>
<reference evidence="3" key="1">
    <citation type="submission" date="2023-03" db="EMBL/GenBank/DDBJ databases">
        <title>Massive genome expansion in bonnet fungi (Mycena s.s.) driven by repeated elements and novel gene families across ecological guilds.</title>
        <authorList>
            <consortium name="Lawrence Berkeley National Laboratory"/>
            <person name="Harder C.B."/>
            <person name="Miyauchi S."/>
            <person name="Viragh M."/>
            <person name="Kuo A."/>
            <person name="Thoen E."/>
            <person name="Andreopoulos B."/>
            <person name="Lu D."/>
            <person name="Skrede I."/>
            <person name="Drula E."/>
            <person name="Henrissat B."/>
            <person name="Morin E."/>
            <person name="Kohler A."/>
            <person name="Barry K."/>
            <person name="LaButti K."/>
            <person name="Morin E."/>
            <person name="Salamov A."/>
            <person name="Lipzen A."/>
            <person name="Mereny Z."/>
            <person name="Hegedus B."/>
            <person name="Baldrian P."/>
            <person name="Stursova M."/>
            <person name="Weitz H."/>
            <person name="Taylor A."/>
            <person name="Grigoriev I.V."/>
            <person name="Nagy L.G."/>
            <person name="Martin F."/>
            <person name="Kauserud H."/>
        </authorList>
    </citation>
    <scope>NUCLEOTIDE SEQUENCE</scope>
    <source>
        <strain evidence="3">CBHHK200</strain>
    </source>
</reference>